<proteinExistence type="predicted"/>
<evidence type="ECO:0000313" key="2">
    <source>
        <dbReference type="Proteomes" id="UP000033658"/>
    </source>
</evidence>
<comment type="caution">
    <text evidence="1">The sequence shown here is derived from an EMBL/GenBank/DDBJ whole genome shotgun (WGS) entry which is preliminary data.</text>
</comment>
<evidence type="ECO:0000313" key="1">
    <source>
        <dbReference type="EMBL" id="KJQ58406.1"/>
    </source>
</evidence>
<organism evidence="1 2">
    <name type="scientific">Streptococcus gordonii</name>
    <dbReference type="NCBI Taxonomy" id="1302"/>
    <lineage>
        <taxon>Bacteria</taxon>
        <taxon>Bacillati</taxon>
        <taxon>Bacillota</taxon>
        <taxon>Bacilli</taxon>
        <taxon>Lactobacillales</taxon>
        <taxon>Streptococcaceae</taxon>
        <taxon>Streptococcus</taxon>
    </lineage>
</organism>
<gene>
    <name evidence="1" type="ORF">TZ86_00246</name>
</gene>
<dbReference type="RefSeq" id="WP_052689228.1">
    <property type="nucleotide sequence ID" value="NZ_JYGL01000001.1"/>
</dbReference>
<name>A0AAW3H6C6_STRGN</name>
<dbReference type="Proteomes" id="UP000033658">
    <property type="component" value="Unassembled WGS sequence"/>
</dbReference>
<evidence type="ECO:0008006" key="3">
    <source>
        <dbReference type="Google" id="ProtNLM"/>
    </source>
</evidence>
<protein>
    <recommendedName>
        <fullName evidence="3">Cytoplasmic protein</fullName>
    </recommendedName>
</protein>
<dbReference type="AlphaFoldDB" id="A0AAW3H6C6"/>
<reference evidence="1 2" key="1">
    <citation type="submission" date="2015-02" db="EMBL/GenBank/DDBJ databases">
        <title>Evolution of amylase-binding proteins of oral streptococcal species.</title>
        <authorList>
            <person name="Haase E.M."/>
        </authorList>
    </citation>
    <scope>NUCLEOTIDE SEQUENCE [LARGE SCALE GENOMIC DNA]</scope>
    <source>
        <strain evidence="1 2">G9B</strain>
    </source>
</reference>
<sequence>MKFLLGDSEENNYYSKFFNWAYDSFGDRYDLLNTLLEREPNYLPALTQKFQLLLNAASLSVHELPWGILAGIDGADAKDIPAMLASLDDLLAIAEKIQLKDHDLEDFVADCRRYYLAWQDYLHTENRLQLSFGDFLKQRGISC</sequence>
<accession>A0AAW3H6C6</accession>
<dbReference type="EMBL" id="JYGL01000001">
    <property type="protein sequence ID" value="KJQ58406.1"/>
    <property type="molecule type" value="Genomic_DNA"/>
</dbReference>